<dbReference type="AlphaFoldDB" id="A0A1D9LGK3"/>
<proteinExistence type="predicted"/>
<evidence type="ECO:0000313" key="2">
    <source>
        <dbReference type="EMBL" id="AOZ50400.1"/>
    </source>
</evidence>
<feature type="transmembrane region" description="Helical" evidence="1">
    <location>
        <begin position="24"/>
        <end position="43"/>
    </location>
</feature>
<gene>
    <name evidence="2" type="ORF">BKX93_10615</name>
</gene>
<organism evidence="2 3">
    <name type="scientific">Chromobacterium vaccinii</name>
    <dbReference type="NCBI Taxonomy" id="1108595"/>
    <lineage>
        <taxon>Bacteria</taxon>
        <taxon>Pseudomonadati</taxon>
        <taxon>Pseudomonadota</taxon>
        <taxon>Betaproteobacteria</taxon>
        <taxon>Neisseriales</taxon>
        <taxon>Chromobacteriaceae</taxon>
        <taxon>Chromobacterium</taxon>
    </lineage>
</organism>
<accession>A0A1D9LGK3</accession>
<dbReference type="EMBL" id="CP017707">
    <property type="protein sequence ID" value="AOZ50400.1"/>
    <property type="molecule type" value="Genomic_DNA"/>
</dbReference>
<evidence type="ECO:0000256" key="1">
    <source>
        <dbReference type="SAM" id="Phobius"/>
    </source>
</evidence>
<keyword evidence="1" id="KW-0472">Membrane</keyword>
<keyword evidence="1" id="KW-0812">Transmembrane</keyword>
<keyword evidence="1" id="KW-1133">Transmembrane helix</keyword>
<reference evidence="2 3" key="1">
    <citation type="submission" date="2016-10" db="EMBL/GenBank/DDBJ databases">
        <title>Chromobacterium muskegensis sp. nov., an insecticidal bacterium isolated from Sphagnum bogs.</title>
        <authorList>
            <person name="Sparks M.E."/>
            <person name="Blackburn M.B."/>
            <person name="Gundersen-Rindal D.E."/>
            <person name="Mitchell A."/>
            <person name="Farrar R."/>
            <person name="Kuhar D."/>
        </authorList>
    </citation>
    <scope>NUCLEOTIDE SEQUENCE [LARGE SCALE GENOMIC DNA]</scope>
    <source>
        <strain evidence="2 3">21-1</strain>
    </source>
</reference>
<dbReference type="Proteomes" id="UP000178776">
    <property type="component" value="Chromosome"/>
</dbReference>
<dbReference type="KEGG" id="cvc:BKX93_10615"/>
<protein>
    <submittedName>
        <fullName evidence="2">Uncharacterized protein</fullName>
    </submittedName>
</protein>
<evidence type="ECO:0000313" key="3">
    <source>
        <dbReference type="Proteomes" id="UP000178776"/>
    </source>
</evidence>
<name>A0A1D9LGK3_9NEIS</name>
<sequence length="61" mass="6834">MITDIKNGIAKLSLYIKFLFSMKASFPFMSIITVFALGLILSISSKEFSSFSISQPKNRPK</sequence>